<protein>
    <recommendedName>
        <fullName evidence="2">heme oxygenase (biliverdin-producing)</fullName>
        <ecNumber evidence="2">1.14.14.18</ecNumber>
    </recommendedName>
</protein>
<dbReference type="PIRSF" id="PIRSF000343">
    <property type="entry name" value="Haem_Oase"/>
    <property type="match status" value="1"/>
</dbReference>
<feature type="binding site" description="axial binding residue" evidence="9">
    <location>
        <position position="22"/>
    </location>
    <ligand>
        <name>heme b</name>
        <dbReference type="ChEBI" id="CHEBI:60344"/>
    </ligand>
    <ligandPart>
        <name>Fe</name>
        <dbReference type="ChEBI" id="CHEBI:18248"/>
    </ligandPart>
</feature>
<keyword evidence="5" id="KW-0560">Oxidoreductase</keyword>
<dbReference type="RefSeq" id="WP_217652265.1">
    <property type="nucleotide sequence ID" value="NZ_FQZG01000064.1"/>
</dbReference>
<dbReference type="PANTHER" id="PTHR10720:SF0">
    <property type="entry name" value="HEME OXYGENASE"/>
    <property type="match status" value="1"/>
</dbReference>
<dbReference type="Pfam" id="PF01126">
    <property type="entry name" value="Heme_oxygenase"/>
    <property type="match status" value="1"/>
</dbReference>
<evidence type="ECO:0000256" key="6">
    <source>
        <dbReference type="ARBA" id="ARBA00023004"/>
    </source>
</evidence>
<dbReference type="AlphaFoldDB" id="A0A1M6KWQ0"/>
<dbReference type="EC" id="1.14.14.18" evidence="2"/>
<comment type="similarity">
    <text evidence="1">Belongs to the heme oxygenase family.</text>
</comment>
<evidence type="ECO:0000256" key="1">
    <source>
        <dbReference type="ARBA" id="ARBA00006134"/>
    </source>
</evidence>
<feature type="binding site" evidence="8">
    <location>
        <position position="128"/>
    </location>
    <ligand>
        <name>heme b</name>
        <dbReference type="ChEBI" id="CHEBI:60344"/>
    </ligand>
</feature>
<comment type="catalytic activity">
    <reaction evidence="7">
        <text>heme b + 3 reduced [NADPH--hemoprotein reductase] + 3 O2 = biliverdin IXalpha + CO + Fe(2+) + 3 oxidized [NADPH--hemoprotein reductase] + 3 H2O + H(+)</text>
        <dbReference type="Rhea" id="RHEA:21764"/>
        <dbReference type="Rhea" id="RHEA-COMP:11964"/>
        <dbReference type="Rhea" id="RHEA-COMP:11965"/>
        <dbReference type="ChEBI" id="CHEBI:15377"/>
        <dbReference type="ChEBI" id="CHEBI:15378"/>
        <dbReference type="ChEBI" id="CHEBI:15379"/>
        <dbReference type="ChEBI" id="CHEBI:17245"/>
        <dbReference type="ChEBI" id="CHEBI:29033"/>
        <dbReference type="ChEBI" id="CHEBI:57618"/>
        <dbReference type="ChEBI" id="CHEBI:57991"/>
        <dbReference type="ChEBI" id="CHEBI:58210"/>
        <dbReference type="ChEBI" id="CHEBI:60344"/>
        <dbReference type="EC" id="1.14.14.18"/>
    </reaction>
</comment>
<dbReference type="PRINTS" id="PR00088">
    <property type="entry name" value="HAEMOXYGNASE"/>
</dbReference>
<evidence type="ECO:0000256" key="8">
    <source>
        <dbReference type="PIRSR" id="PIRSR000343-1"/>
    </source>
</evidence>
<dbReference type="CDD" id="cd19165">
    <property type="entry name" value="HemeO"/>
    <property type="match status" value="1"/>
</dbReference>
<dbReference type="EMBL" id="FQZG01000064">
    <property type="protein sequence ID" value="SHJ63388.1"/>
    <property type="molecule type" value="Genomic_DNA"/>
</dbReference>
<feature type="binding site" evidence="8">
    <location>
        <position position="177"/>
    </location>
    <ligand>
        <name>heme b</name>
        <dbReference type="ChEBI" id="CHEBI:60344"/>
    </ligand>
</feature>
<dbReference type="SUPFAM" id="SSF48613">
    <property type="entry name" value="Heme oxygenase-like"/>
    <property type="match status" value="1"/>
</dbReference>
<evidence type="ECO:0000256" key="4">
    <source>
        <dbReference type="ARBA" id="ARBA00022723"/>
    </source>
</evidence>
<keyword evidence="4 9" id="KW-0479">Metal-binding</keyword>
<dbReference type="PANTHER" id="PTHR10720">
    <property type="entry name" value="HEME OXYGENASE"/>
    <property type="match status" value="1"/>
</dbReference>
<keyword evidence="3 8" id="KW-0349">Heme</keyword>
<keyword evidence="11" id="KW-1185">Reference proteome</keyword>
<keyword evidence="6 9" id="KW-0408">Iron</keyword>
<dbReference type="InterPro" id="IPR016084">
    <property type="entry name" value="Haem_Oase-like_multi-hlx"/>
</dbReference>
<accession>A0A1M6KWQ0</accession>
<gene>
    <name evidence="10" type="ORF">SAMN02745244_02931</name>
</gene>
<evidence type="ECO:0000256" key="7">
    <source>
        <dbReference type="ARBA" id="ARBA00048328"/>
    </source>
</evidence>
<dbReference type="Proteomes" id="UP000184512">
    <property type="component" value="Unassembled WGS sequence"/>
</dbReference>
<feature type="binding site" evidence="8">
    <location>
        <position position="15"/>
    </location>
    <ligand>
        <name>heme b</name>
        <dbReference type="ChEBI" id="CHEBI:60344"/>
    </ligand>
</feature>
<evidence type="ECO:0000256" key="2">
    <source>
        <dbReference type="ARBA" id="ARBA00012360"/>
    </source>
</evidence>
<proteinExistence type="inferred from homology"/>
<sequence>MTAQLVQTPLAARLRDETREVHESAEHSPFMARLVAGQVDRADLRNLTAQLVVVYAALEEASRSLSDDPVFRHFHDPALERLATLQADLAALTAPGEGDVEILPEAKAYAARIREIGASAPALVAHHYTRYLGDLSGGQALGSIFGRALGLAAGAPGISFYDFATIEKVKPYKDRYRRALDGAPLGEADQDRVVAEAIVAFRLNQAVFAGLEGLAV</sequence>
<dbReference type="STRING" id="1123357.SAMN02745244_02931"/>
<dbReference type="GO" id="GO:0006979">
    <property type="term" value="P:response to oxidative stress"/>
    <property type="evidence" value="ECO:0007669"/>
    <property type="project" value="TreeGrafter"/>
</dbReference>
<reference evidence="10 11" key="1">
    <citation type="submission" date="2016-11" db="EMBL/GenBank/DDBJ databases">
        <authorList>
            <person name="Jaros S."/>
            <person name="Januszkiewicz K."/>
            <person name="Wedrychowicz H."/>
        </authorList>
    </citation>
    <scope>NUCLEOTIDE SEQUENCE [LARGE SCALE GENOMIC DNA]</scope>
    <source>
        <strain evidence="10 11">DSM 12906</strain>
    </source>
</reference>
<dbReference type="InterPro" id="IPR016053">
    <property type="entry name" value="Haem_Oase-like"/>
</dbReference>
<name>A0A1M6KWQ0_9ACTN</name>
<evidence type="ECO:0000256" key="5">
    <source>
        <dbReference type="ARBA" id="ARBA00023002"/>
    </source>
</evidence>
<dbReference type="Gene3D" id="1.20.910.10">
    <property type="entry name" value="Heme oxygenase-like"/>
    <property type="match status" value="1"/>
</dbReference>
<dbReference type="InterPro" id="IPR018207">
    <property type="entry name" value="Haem_oxygenase_CS"/>
</dbReference>
<dbReference type="GO" id="GO:0042167">
    <property type="term" value="P:heme catabolic process"/>
    <property type="evidence" value="ECO:0007669"/>
    <property type="project" value="TreeGrafter"/>
</dbReference>
<evidence type="ECO:0000313" key="11">
    <source>
        <dbReference type="Proteomes" id="UP000184512"/>
    </source>
</evidence>
<dbReference type="GO" id="GO:0020037">
    <property type="term" value="F:heme binding"/>
    <property type="evidence" value="ECO:0007669"/>
    <property type="project" value="TreeGrafter"/>
</dbReference>
<organism evidence="10 11">
    <name type="scientific">Tessaracoccus bendigoensis DSM 12906</name>
    <dbReference type="NCBI Taxonomy" id="1123357"/>
    <lineage>
        <taxon>Bacteria</taxon>
        <taxon>Bacillati</taxon>
        <taxon>Actinomycetota</taxon>
        <taxon>Actinomycetes</taxon>
        <taxon>Propionibacteriales</taxon>
        <taxon>Propionibacteriaceae</taxon>
        <taxon>Tessaracoccus</taxon>
    </lineage>
</organism>
<dbReference type="GO" id="GO:0006788">
    <property type="term" value="P:heme oxidation"/>
    <property type="evidence" value="ECO:0007669"/>
    <property type="project" value="InterPro"/>
</dbReference>
<evidence type="ECO:0000256" key="3">
    <source>
        <dbReference type="ARBA" id="ARBA00022617"/>
    </source>
</evidence>
<evidence type="ECO:0000313" key="10">
    <source>
        <dbReference type="EMBL" id="SHJ63388.1"/>
    </source>
</evidence>
<dbReference type="PROSITE" id="PS00593">
    <property type="entry name" value="HEME_OXYGENASE"/>
    <property type="match status" value="1"/>
</dbReference>
<dbReference type="GO" id="GO:0046872">
    <property type="term" value="F:metal ion binding"/>
    <property type="evidence" value="ECO:0007669"/>
    <property type="project" value="UniProtKB-KW"/>
</dbReference>
<evidence type="ECO:0000256" key="9">
    <source>
        <dbReference type="PIRSR" id="PIRSR000343-2"/>
    </source>
</evidence>
<dbReference type="GO" id="GO:0004392">
    <property type="term" value="F:heme oxygenase (decyclizing) activity"/>
    <property type="evidence" value="ECO:0007669"/>
    <property type="project" value="UniProtKB-EC"/>
</dbReference>
<dbReference type="InterPro" id="IPR002051">
    <property type="entry name" value="Haem_Oase"/>
</dbReference>